<dbReference type="InterPro" id="IPR019165">
    <property type="entry name" value="Peptidase_M76_ATP23"/>
</dbReference>
<dbReference type="EMBL" id="CM001224">
    <property type="protein sequence ID" value="AET01789.1"/>
    <property type="molecule type" value="Genomic_DNA"/>
</dbReference>
<keyword evidence="4 6" id="KW-0378">Hydrolase</keyword>
<gene>
    <name evidence="7" type="ordered locus">MTR_8g021030</name>
</gene>
<keyword evidence="5 6" id="KW-0482">Metalloprotease</keyword>
<dbReference type="Pfam" id="PF09768">
    <property type="entry name" value="Peptidase_M76"/>
    <property type="match status" value="1"/>
</dbReference>
<sequence>MIYKSLESPTVKFLREHEVKIGRPIKDKFFNAMIFVIFHDLIHAFDDCRTENLNWTNCVHHVCSEIRVNRLSSDCHFKRELLRGILKIPDTNQNASKEEF</sequence>
<keyword evidence="2 6" id="KW-0645">Protease</keyword>
<proteinExistence type="inferred from homology"/>
<evidence type="ECO:0000256" key="6">
    <source>
        <dbReference type="RuleBase" id="RU364057"/>
    </source>
</evidence>
<evidence type="ECO:0000313" key="7">
    <source>
        <dbReference type="EMBL" id="AET01789.1"/>
    </source>
</evidence>
<dbReference type="EC" id="3.4.24.-" evidence="6"/>
<keyword evidence="3 6" id="KW-0479">Metal-binding</keyword>
<dbReference type="eggNOG" id="KOG3314">
    <property type="taxonomic scope" value="Eukaryota"/>
</dbReference>
<dbReference type="PANTHER" id="PTHR21711">
    <property type="entry name" value="MITOCHONDRIAL INNER MEMBRANE PROTEASE"/>
    <property type="match status" value="1"/>
</dbReference>
<dbReference type="GO" id="GO:0033615">
    <property type="term" value="P:mitochondrial proton-transporting ATP synthase complex assembly"/>
    <property type="evidence" value="ECO:0000318"/>
    <property type="project" value="GO_Central"/>
</dbReference>
<dbReference type="GO" id="GO:0004222">
    <property type="term" value="F:metalloendopeptidase activity"/>
    <property type="evidence" value="ECO:0007669"/>
    <property type="project" value="InterPro"/>
</dbReference>
<comment type="similarity">
    <text evidence="1 6">Belongs to the peptidase M76 family.</text>
</comment>
<reference evidence="7 9" key="1">
    <citation type="journal article" date="2011" name="Nature">
        <title>The Medicago genome provides insight into the evolution of rhizobial symbioses.</title>
        <authorList>
            <person name="Young N.D."/>
            <person name="Debelle F."/>
            <person name="Oldroyd G.E."/>
            <person name="Geurts R."/>
            <person name="Cannon S.B."/>
            <person name="Udvardi M.K."/>
            <person name="Benedito V.A."/>
            <person name="Mayer K.F."/>
            <person name="Gouzy J."/>
            <person name="Schoof H."/>
            <person name="Van de Peer Y."/>
            <person name="Proost S."/>
            <person name="Cook D.R."/>
            <person name="Meyers B.C."/>
            <person name="Spannagl M."/>
            <person name="Cheung F."/>
            <person name="De Mita S."/>
            <person name="Krishnakumar V."/>
            <person name="Gundlach H."/>
            <person name="Zhou S."/>
            <person name="Mudge J."/>
            <person name="Bharti A.K."/>
            <person name="Murray J.D."/>
            <person name="Naoumkina M.A."/>
            <person name="Rosen B."/>
            <person name="Silverstein K.A."/>
            <person name="Tang H."/>
            <person name="Rombauts S."/>
            <person name="Zhao P.X."/>
            <person name="Zhou P."/>
            <person name="Barbe V."/>
            <person name="Bardou P."/>
            <person name="Bechner M."/>
            <person name="Bellec A."/>
            <person name="Berger A."/>
            <person name="Berges H."/>
            <person name="Bidwell S."/>
            <person name="Bisseling T."/>
            <person name="Choisne N."/>
            <person name="Couloux A."/>
            <person name="Denny R."/>
            <person name="Deshpande S."/>
            <person name="Dai X."/>
            <person name="Doyle J.J."/>
            <person name="Dudez A.M."/>
            <person name="Farmer A.D."/>
            <person name="Fouteau S."/>
            <person name="Franken C."/>
            <person name="Gibelin C."/>
            <person name="Gish J."/>
            <person name="Goldstein S."/>
            <person name="Gonzalez A.J."/>
            <person name="Green P.J."/>
            <person name="Hallab A."/>
            <person name="Hartog M."/>
            <person name="Hua A."/>
            <person name="Humphray S.J."/>
            <person name="Jeong D.H."/>
            <person name="Jing Y."/>
            <person name="Jocker A."/>
            <person name="Kenton S.M."/>
            <person name="Kim D.J."/>
            <person name="Klee K."/>
            <person name="Lai H."/>
            <person name="Lang C."/>
            <person name="Lin S."/>
            <person name="Macmil S.L."/>
            <person name="Magdelenat G."/>
            <person name="Matthews L."/>
            <person name="McCorrison J."/>
            <person name="Monaghan E.L."/>
            <person name="Mun J.H."/>
            <person name="Najar F.Z."/>
            <person name="Nicholson C."/>
            <person name="Noirot C."/>
            <person name="O'Bleness M."/>
            <person name="Paule C.R."/>
            <person name="Poulain J."/>
            <person name="Prion F."/>
            <person name="Qin B."/>
            <person name="Qu C."/>
            <person name="Retzel E.F."/>
            <person name="Riddle C."/>
            <person name="Sallet E."/>
            <person name="Samain S."/>
            <person name="Samson N."/>
            <person name="Sanders I."/>
            <person name="Saurat O."/>
            <person name="Scarpelli C."/>
            <person name="Schiex T."/>
            <person name="Segurens B."/>
            <person name="Severin A.J."/>
            <person name="Sherrier D.J."/>
            <person name="Shi R."/>
            <person name="Sims S."/>
            <person name="Singer S.R."/>
            <person name="Sinharoy S."/>
            <person name="Sterck L."/>
            <person name="Viollet A."/>
            <person name="Wang B.B."/>
            <person name="Wang K."/>
            <person name="Wang M."/>
            <person name="Wang X."/>
            <person name="Warfsmann J."/>
            <person name="Weissenbach J."/>
            <person name="White D.D."/>
            <person name="White J.D."/>
            <person name="Wiley G.B."/>
            <person name="Wincker P."/>
            <person name="Xing Y."/>
            <person name="Yang L."/>
            <person name="Yao Z."/>
            <person name="Ying F."/>
            <person name="Zhai J."/>
            <person name="Zhou L."/>
            <person name="Zuber A."/>
            <person name="Denarie J."/>
            <person name="Dixon R.A."/>
            <person name="May G.D."/>
            <person name="Schwartz D.C."/>
            <person name="Rogers J."/>
            <person name="Quetier F."/>
            <person name="Town C.D."/>
            <person name="Roe B.A."/>
        </authorList>
    </citation>
    <scope>NUCLEOTIDE SEQUENCE [LARGE SCALE GENOMIC DNA]</scope>
    <source>
        <strain evidence="7">A17</strain>
        <strain evidence="8 9">cv. Jemalong A17</strain>
    </source>
</reference>
<dbReference type="GO" id="GO:0046872">
    <property type="term" value="F:metal ion binding"/>
    <property type="evidence" value="ECO:0007669"/>
    <property type="project" value="UniProtKB-KW"/>
</dbReference>
<evidence type="ECO:0000256" key="2">
    <source>
        <dbReference type="ARBA" id="ARBA00022670"/>
    </source>
</evidence>
<protein>
    <recommendedName>
        <fullName evidence="6">Mitochondrial inner membrane protease ATP23</fullName>
        <ecNumber evidence="6">3.4.24.-</ecNumber>
    </recommendedName>
</protein>
<name>G7L7K3_MEDTR</name>
<evidence type="ECO:0000313" key="8">
    <source>
        <dbReference type="EnsemblPlants" id="AET01789"/>
    </source>
</evidence>
<accession>G7L7K3</accession>
<dbReference type="GO" id="GO:0034982">
    <property type="term" value="P:mitochondrial protein processing"/>
    <property type="evidence" value="ECO:0000318"/>
    <property type="project" value="GO_Central"/>
</dbReference>
<dbReference type="AlphaFoldDB" id="G7L7K3"/>
<dbReference type="PANTHER" id="PTHR21711:SF0">
    <property type="entry name" value="MITOCHONDRIAL INNER MEMBRANE PROTEASE ATP23 HOMOLOG"/>
    <property type="match status" value="1"/>
</dbReference>
<dbReference type="STRING" id="3880.G7L7K3"/>
<reference evidence="8" key="3">
    <citation type="submission" date="2015-04" db="UniProtKB">
        <authorList>
            <consortium name="EnsemblPlants"/>
        </authorList>
    </citation>
    <scope>IDENTIFICATION</scope>
    <source>
        <strain evidence="8">cv. Jemalong A17</strain>
    </source>
</reference>
<evidence type="ECO:0000256" key="3">
    <source>
        <dbReference type="ARBA" id="ARBA00022723"/>
    </source>
</evidence>
<dbReference type="HOGENOM" id="CLU_2310286_0_0_1"/>
<evidence type="ECO:0000256" key="5">
    <source>
        <dbReference type="ARBA" id="ARBA00023049"/>
    </source>
</evidence>
<dbReference type="EnsemblPlants" id="AET01789">
    <property type="protein sequence ID" value="AET01789"/>
    <property type="gene ID" value="MTR_8g021030"/>
</dbReference>
<dbReference type="Proteomes" id="UP000002051">
    <property type="component" value="Chromosome 8"/>
</dbReference>
<evidence type="ECO:0000256" key="4">
    <source>
        <dbReference type="ARBA" id="ARBA00022801"/>
    </source>
</evidence>
<keyword evidence="9" id="KW-1185">Reference proteome</keyword>
<dbReference type="PaxDb" id="3880-AET01789"/>
<dbReference type="GO" id="GO:0005739">
    <property type="term" value="C:mitochondrion"/>
    <property type="evidence" value="ECO:0007669"/>
    <property type="project" value="GOC"/>
</dbReference>
<evidence type="ECO:0000313" key="9">
    <source>
        <dbReference type="Proteomes" id="UP000002051"/>
    </source>
</evidence>
<evidence type="ECO:0000256" key="1">
    <source>
        <dbReference type="ARBA" id="ARBA00009915"/>
    </source>
</evidence>
<reference evidence="7 9" key="2">
    <citation type="journal article" date="2014" name="BMC Genomics">
        <title>An improved genome release (version Mt4.0) for the model legume Medicago truncatula.</title>
        <authorList>
            <person name="Tang H."/>
            <person name="Krishnakumar V."/>
            <person name="Bidwell S."/>
            <person name="Rosen B."/>
            <person name="Chan A."/>
            <person name="Zhou S."/>
            <person name="Gentzbittel L."/>
            <person name="Childs K.L."/>
            <person name="Yandell M."/>
            <person name="Gundlach H."/>
            <person name="Mayer K.F."/>
            <person name="Schwartz D.C."/>
            <person name="Town C.D."/>
        </authorList>
    </citation>
    <scope>GENOME REANNOTATION</scope>
    <source>
        <strain evidence="8 9">cv. Jemalong A17</strain>
    </source>
</reference>
<organism evidence="7 9">
    <name type="scientific">Medicago truncatula</name>
    <name type="common">Barrel medic</name>
    <name type="synonym">Medicago tribuloides</name>
    <dbReference type="NCBI Taxonomy" id="3880"/>
    <lineage>
        <taxon>Eukaryota</taxon>
        <taxon>Viridiplantae</taxon>
        <taxon>Streptophyta</taxon>
        <taxon>Embryophyta</taxon>
        <taxon>Tracheophyta</taxon>
        <taxon>Spermatophyta</taxon>
        <taxon>Magnoliopsida</taxon>
        <taxon>eudicotyledons</taxon>
        <taxon>Gunneridae</taxon>
        <taxon>Pentapetalae</taxon>
        <taxon>rosids</taxon>
        <taxon>fabids</taxon>
        <taxon>Fabales</taxon>
        <taxon>Fabaceae</taxon>
        <taxon>Papilionoideae</taxon>
        <taxon>50 kb inversion clade</taxon>
        <taxon>NPAAA clade</taxon>
        <taxon>Hologalegina</taxon>
        <taxon>IRL clade</taxon>
        <taxon>Trifolieae</taxon>
        <taxon>Medicago</taxon>
    </lineage>
</organism>